<proteinExistence type="predicted"/>
<protein>
    <submittedName>
        <fullName evidence="2">Protein of unassigned function</fullName>
    </submittedName>
</protein>
<gene>
    <name evidence="2" type="ORF">MOC_3557</name>
</gene>
<dbReference type="HOGENOM" id="CLU_2807544_0_0_5"/>
<organism evidence="2 3">
    <name type="scientific">Methylobacterium oryzae CBMB20</name>
    <dbReference type="NCBI Taxonomy" id="693986"/>
    <lineage>
        <taxon>Bacteria</taxon>
        <taxon>Pseudomonadati</taxon>
        <taxon>Pseudomonadota</taxon>
        <taxon>Alphaproteobacteria</taxon>
        <taxon>Hyphomicrobiales</taxon>
        <taxon>Methylobacteriaceae</taxon>
        <taxon>Methylobacterium</taxon>
    </lineage>
</organism>
<keyword evidence="1" id="KW-0472">Membrane</keyword>
<dbReference type="AlphaFoldDB" id="A0A089NV95"/>
<feature type="transmembrane region" description="Helical" evidence="1">
    <location>
        <begin position="21"/>
        <end position="40"/>
    </location>
</feature>
<keyword evidence="3" id="KW-1185">Reference proteome</keyword>
<name>A0A089NV95_9HYPH</name>
<evidence type="ECO:0000256" key="1">
    <source>
        <dbReference type="SAM" id="Phobius"/>
    </source>
</evidence>
<dbReference type="KEGG" id="mor:MOC_3557"/>
<dbReference type="EMBL" id="CP003811">
    <property type="protein sequence ID" value="AIQ91312.1"/>
    <property type="molecule type" value="Genomic_DNA"/>
</dbReference>
<dbReference type="eggNOG" id="ENOG503109R">
    <property type="taxonomic scope" value="Bacteria"/>
</dbReference>
<dbReference type="STRING" id="693986.MOC_3557"/>
<dbReference type="GeneID" id="96603331"/>
<feature type="transmembrane region" description="Helical" evidence="1">
    <location>
        <begin position="46"/>
        <end position="64"/>
    </location>
</feature>
<dbReference type="RefSeq" id="WP_043378658.1">
    <property type="nucleotide sequence ID" value="NZ_CP003811.1"/>
</dbReference>
<keyword evidence="1" id="KW-0812">Transmembrane</keyword>
<evidence type="ECO:0000313" key="2">
    <source>
        <dbReference type="EMBL" id="AIQ91312.1"/>
    </source>
</evidence>
<sequence>MARVSAARANTLIAVKMALRFGLPLIGVVVFGRAIVLSVGGDIERWQFGLGVLLILAGFISKVVPRS</sequence>
<dbReference type="Proteomes" id="UP000029492">
    <property type="component" value="Chromosome"/>
</dbReference>
<accession>A0A089NV95</accession>
<reference evidence="2 3" key="1">
    <citation type="journal article" date="2014" name="PLoS ONE">
        <title>Genome Information of Methylobacterium oryzae, a Plant-Probiotic Methylotroph in the Phyllosphere.</title>
        <authorList>
            <person name="Kwak M.J."/>
            <person name="Jeong H."/>
            <person name="Madhaiyan M."/>
            <person name="Lee Y."/>
            <person name="Sa T.M."/>
            <person name="Oh T.K."/>
            <person name="Kim J.F."/>
        </authorList>
    </citation>
    <scope>NUCLEOTIDE SEQUENCE [LARGE SCALE GENOMIC DNA]</scope>
    <source>
        <strain evidence="2 3">CBMB20</strain>
    </source>
</reference>
<keyword evidence="1" id="KW-1133">Transmembrane helix</keyword>
<evidence type="ECO:0000313" key="3">
    <source>
        <dbReference type="Proteomes" id="UP000029492"/>
    </source>
</evidence>